<keyword evidence="6" id="KW-0325">Glycoprotein</keyword>
<feature type="domain" description="Plastocyanin-like" evidence="10">
    <location>
        <begin position="48"/>
        <end position="160"/>
    </location>
</feature>
<keyword evidence="12" id="KW-1185">Reference proteome</keyword>
<comment type="similarity">
    <text evidence="1">Belongs to the multicopper oxidase family.</text>
</comment>
<protein>
    <submittedName>
        <fullName evidence="11">Multicopper oxidase-domain-containing protein</fullName>
    </submittedName>
</protein>
<keyword evidence="2" id="KW-0479">Metal-binding</keyword>
<reference evidence="11" key="1">
    <citation type="journal article" date="2021" name="Nat. Commun.">
        <title>Genetic determinants of endophytism in the Arabidopsis root mycobiome.</title>
        <authorList>
            <person name="Mesny F."/>
            <person name="Miyauchi S."/>
            <person name="Thiergart T."/>
            <person name="Pickel B."/>
            <person name="Atanasova L."/>
            <person name="Karlsson M."/>
            <person name="Huettel B."/>
            <person name="Barry K.W."/>
            <person name="Haridas S."/>
            <person name="Chen C."/>
            <person name="Bauer D."/>
            <person name="Andreopoulos W."/>
            <person name="Pangilinan J."/>
            <person name="LaButti K."/>
            <person name="Riley R."/>
            <person name="Lipzen A."/>
            <person name="Clum A."/>
            <person name="Drula E."/>
            <person name="Henrissat B."/>
            <person name="Kohler A."/>
            <person name="Grigoriev I.V."/>
            <person name="Martin F.M."/>
            <person name="Hacquard S."/>
        </authorList>
    </citation>
    <scope>NUCLEOTIDE SEQUENCE</scope>
    <source>
        <strain evidence="11">MPI-SDFR-AT-0120</strain>
    </source>
</reference>
<dbReference type="SUPFAM" id="SSF49503">
    <property type="entry name" value="Cupredoxins"/>
    <property type="match status" value="3"/>
</dbReference>
<dbReference type="InterPro" id="IPR008972">
    <property type="entry name" value="Cupredoxin"/>
</dbReference>
<dbReference type="InterPro" id="IPR033138">
    <property type="entry name" value="Cu_oxidase_CS"/>
</dbReference>
<dbReference type="CDD" id="cd13898">
    <property type="entry name" value="CuRO_3_Abr2_like"/>
    <property type="match status" value="1"/>
</dbReference>
<evidence type="ECO:0000256" key="4">
    <source>
        <dbReference type="ARBA" id="ARBA00023002"/>
    </source>
</evidence>
<dbReference type="InterPro" id="IPR001117">
    <property type="entry name" value="Cu-oxidase_2nd"/>
</dbReference>
<dbReference type="AlphaFoldDB" id="A0A8K0W3L6"/>
<evidence type="ECO:0000259" key="9">
    <source>
        <dbReference type="Pfam" id="PF07731"/>
    </source>
</evidence>
<dbReference type="InterPro" id="IPR002355">
    <property type="entry name" value="Cu_oxidase_Cu_BS"/>
</dbReference>
<evidence type="ECO:0000256" key="7">
    <source>
        <dbReference type="SAM" id="SignalP"/>
    </source>
</evidence>
<feature type="chain" id="PRO_5035421214" evidence="7">
    <location>
        <begin position="22"/>
        <end position="623"/>
    </location>
</feature>
<dbReference type="PANTHER" id="PTHR11709:SF488">
    <property type="entry name" value="LACCASE-RELATED"/>
    <property type="match status" value="1"/>
</dbReference>
<proteinExistence type="inferred from homology"/>
<dbReference type="PROSITE" id="PS00080">
    <property type="entry name" value="MULTICOPPER_OXIDASE2"/>
    <property type="match status" value="1"/>
</dbReference>
<evidence type="ECO:0000313" key="11">
    <source>
        <dbReference type="EMBL" id="KAH7094402.1"/>
    </source>
</evidence>
<dbReference type="EMBL" id="JAGMVJ010000001">
    <property type="protein sequence ID" value="KAH7094402.1"/>
    <property type="molecule type" value="Genomic_DNA"/>
</dbReference>
<gene>
    <name evidence="11" type="ORF">FB567DRAFT_458930</name>
</gene>
<evidence type="ECO:0000256" key="2">
    <source>
        <dbReference type="ARBA" id="ARBA00022723"/>
    </source>
</evidence>
<feature type="signal peptide" evidence="7">
    <location>
        <begin position="1"/>
        <end position="21"/>
    </location>
</feature>
<evidence type="ECO:0000259" key="10">
    <source>
        <dbReference type="Pfam" id="PF07732"/>
    </source>
</evidence>
<keyword evidence="4" id="KW-0560">Oxidoreductase</keyword>
<keyword evidence="3 7" id="KW-0732">Signal</keyword>
<organism evidence="11 12">
    <name type="scientific">Paraphoma chrysanthemicola</name>
    <dbReference type="NCBI Taxonomy" id="798071"/>
    <lineage>
        <taxon>Eukaryota</taxon>
        <taxon>Fungi</taxon>
        <taxon>Dikarya</taxon>
        <taxon>Ascomycota</taxon>
        <taxon>Pezizomycotina</taxon>
        <taxon>Dothideomycetes</taxon>
        <taxon>Pleosporomycetidae</taxon>
        <taxon>Pleosporales</taxon>
        <taxon>Pleosporineae</taxon>
        <taxon>Phaeosphaeriaceae</taxon>
        <taxon>Paraphoma</taxon>
    </lineage>
</organism>
<name>A0A8K0W3L6_9PLEO</name>
<feature type="domain" description="Plastocyanin-like" evidence="9">
    <location>
        <begin position="477"/>
        <end position="601"/>
    </location>
</feature>
<dbReference type="CDD" id="cd13876">
    <property type="entry name" value="CuRO_2_Abr2_like"/>
    <property type="match status" value="1"/>
</dbReference>
<dbReference type="CDD" id="cd13850">
    <property type="entry name" value="CuRO_1_Abr2_like"/>
    <property type="match status" value="1"/>
</dbReference>
<dbReference type="PROSITE" id="PS00079">
    <property type="entry name" value="MULTICOPPER_OXIDASE1"/>
    <property type="match status" value="1"/>
</dbReference>
<dbReference type="Gene3D" id="2.60.40.420">
    <property type="entry name" value="Cupredoxins - blue copper proteins"/>
    <property type="match status" value="3"/>
</dbReference>
<dbReference type="Pfam" id="PF07731">
    <property type="entry name" value="Cu-oxidase_2"/>
    <property type="match status" value="1"/>
</dbReference>
<feature type="domain" description="Plastocyanin-like" evidence="8">
    <location>
        <begin position="188"/>
        <end position="372"/>
    </location>
</feature>
<dbReference type="Proteomes" id="UP000813461">
    <property type="component" value="Unassembled WGS sequence"/>
</dbReference>
<keyword evidence="5" id="KW-0186">Copper</keyword>
<dbReference type="FunFam" id="2.60.40.420:FF:000036">
    <property type="entry name" value="L-ascorbate oxidase"/>
    <property type="match status" value="1"/>
</dbReference>
<dbReference type="GO" id="GO:0016491">
    <property type="term" value="F:oxidoreductase activity"/>
    <property type="evidence" value="ECO:0007669"/>
    <property type="project" value="UniProtKB-KW"/>
</dbReference>
<comment type="caution">
    <text evidence="11">The sequence shown here is derived from an EMBL/GenBank/DDBJ whole genome shotgun (WGS) entry which is preliminary data.</text>
</comment>
<sequence length="623" mass="69694">MMACNLLNFVTGLLGLSSTISHSLPSCFERTTHGARDPVRFEIHLTVGRVNPTGAGFRNAILVNGSFTGPTLKIDRGDDVEFLVRNYLRDDTTIHFHGIGQGVSPWADGVPGVSQRPIRPGASYLYRWQADESGVYFYHAHSRGQMMDGLYGAIIVTPTKEEPRPFHMISHDSRDWEKMRAAEKKMQTLMISDWSQYNFKEFLRVEKTANIDYTCMDAIIVNGAGSQYCLDRDMLNEYTDPLVKYILGSTDEKEITDKGCVPPLQLFQGNFSLHLEELPREAFHKCVPGVGGGANHTVTVHSGDGWAALTFINPGGLYPLKVTIDNHPMHVFAVDGQYIYPQLADQILVNNGERYSVFVKLDQEVGSYTIRIANDLLGQVLGGFAAMSYNGVADDPPDPKPLMNYAGGALVDNLRIFDDFNNRPYPPMPPSAMSDRTHKFMVRKLGQPYGAYEWTLSGEQGYNMSAEDVSQPLLFETPRHIETSELILKTKKNEWVDLIIEIEGPFAQSHPMHKHGNKAYILGQGVGRFPWPTVAEAAQALPLGTFNFIDPPYKDTYKTLEGVNNDAWLVLRYKANAPGAWLFHCHIQTHLTGGMGIVILDGVDAWPQLPEVYEEWNGFDPRM</sequence>
<evidence type="ECO:0000256" key="1">
    <source>
        <dbReference type="ARBA" id="ARBA00010609"/>
    </source>
</evidence>
<evidence type="ECO:0000256" key="5">
    <source>
        <dbReference type="ARBA" id="ARBA00023008"/>
    </source>
</evidence>
<accession>A0A8K0W3L6</accession>
<evidence type="ECO:0000259" key="8">
    <source>
        <dbReference type="Pfam" id="PF00394"/>
    </source>
</evidence>
<evidence type="ECO:0000256" key="3">
    <source>
        <dbReference type="ARBA" id="ARBA00022729"/>
    </source>
</evidence>
<dbReference type="InterPro" id="IPR045087">
    <property type="entry name" value="Cu-oxidase_fam"/>
</dbReference>
<dbReference type="InterPro" id="IPR011706">
    <property type="entry name" value="Cu-oxidase_C"/>
</dbReference>
<dbReference type="PANTHER" id="PTHR11709">
    <property type="entry name" value="MULTI-COPPER OXIDASE"/>
    <property type="match status" value="1"/>
</dbReference>
<evidence type="ECO:0000313" key="12">
    <source>
        <dbReference type="Proteomes" id="UP000813461"/>
    </source>
</evidence>
<dbReference type="GO" id="GO:0005507">
    <property type="term" value="F:copper ion binding"/>
    <property type="evidence" value="ECO:0007669"/>
    <property type="project" value="InterPro"/>
</dbReference>
<dbReference type="OrthoDB" id="2121828at2759"/>
<evidence type="ECO:0000256" key="6">
    <source>
        <dbReference type="ARBA" id="ARBA00023180"/>
    </source>
</evidence>
<dbReference type="InterPro" id="IPR011707">
    <property type="entry name" value="Cu-oxidase-like_N"/>
</dbReference>
<dbReference type="Pfam" id="PF00394">
    <property type="entry name" value="Cu-oxidase"/>
    <property type="match status" value="1"/>
</dbReference>
<dbReference type="Pfam" id="PF07732">
    <property type="entry name" value="Cu-oxidase_3"/>
    <property type="match status" value="1"/>
</dbReference>